<dbReference type="AlphaFoldDB" id="A0A318EI83"/>
<dbReference type="InterPro" id="IPR010752">
    <property type="entry name" value="DUF1329"/>
</dbReference>
<evidence type="ECO:0000256" key="1">
    <source>
        <dbReference type="SAM" id="SignalP"/>
    </source>
</evidence>
<dbReference type="Pfam" id="PF07044">
    <property type="entry name" value="DUF1329"/>
    <property type="match status" value="1"/>
</dbReference>
<dbReference type="Proteomes" id="UP000248330">
    <property type="component" value="Unassembled WGS sequence"/>
</dbReference>
<protein>
    <submittedName>
        <fullName evidence="2">Uncharacterized protein DUF1329</fullName>
    </submittedName>
</protein>
<dbReference type="EMBL" id="QICN01000002">
    <property type="protein sequence ID" value="PXV70298.1"/>
    <property type="molecule type" value="Genomic_DNA"/>
</dbReference>
<name>A0A318EI83_9GAMM</name>
<organism evidence="2 3">
    <name type="scientific">Sinimarinibacterium flocculans</name>
    <dbReference type="NCBI Taxonomy" id="985250"/>
    <lineage>
        <taxon>Bacteria</taxon>
        <taxon>Pseudomonadati</taxon>
        <taxon>Pseudomonadota</taxon>
        <taxon>Gammaproteobacteria</taxon>
        <taxon>Nevskiales</taxon>
        <taxon>Nevskiaceae</taxon>
        <taxon>Sinimarinibacterium</taxon>
    </lineage>
</organism>
<sequence>MRIGRQGHRSALPALLLLVVAGAHARVAEEQLAQLGTSLTPVGAEAAANADGSIPAWDGGLVAAPECFAGAGSRYCDPFPDDAPLFTISAENLSRYEEYLSEAQAALLRRYPDSYRMPVYATRRSFANPVFVYEASRANALRAELQGNGEVLSGAVTGVPFPIPGNAFEVIWNHKVRYRDVSVRRWNNQFAVAASGDYNQTTIREDLRFMYSRPGLAPEALGEVLYHALELVTAPPRLEGSILLLHETRDQIAEARRIWQHSPGQQRLRRVPNAGHDTPALGADGLRTHDQADMFNGPTERYEWKLIGKREMFVPANSYRLHSDALEYSQIVGKHHLAQEHTRYERRRVWEVEATLRLGSGHRYKRRRFFVDEDGWQIRIVDVYDARGALWQLQEAHTVIAYDKPYELPVCETVYDLPGNRYLAQALNNEDPETATWVFDEDHFEPRKVSRLAKK</sequence>
<comment type="caution">
    <text evidence="2">The sequence shown here is derived from an EMBL/GenBank/DDBJ whole genome shotgun (WGS) entry which is preliminary data.</text>
</comment>
<feature type="signal peptide" evidence="1">
    <location>
        <begin position="1"/>
        <end position="25"/>
    </location>
</feature>
<keyword evidence="1" id="KW-0732">Signal</keyword>
<proteinExistence type="predicted"/>
<dbReference type="RefSeq" id="WP_110263977.1">
    <property type="nucleotide sequence ID" value="NZ_CAWNXA010000002.1"/>
</dbReference>
<keyword evidence="3" id="KW-1185">Reference proteome</keyword>
<evidence type="ECO:0000313" key="3">
    <source>
        <dbReference type="Proteomes" id="UP000248330"/>
    </source>
</evidence>
<feature type="chain" id="PRO_5016386988" evidence="1">
    <location>
        <begin position="26"/>
        <end position="455"/>
    </location>
</feature>
<evidence type="ECO:0000313" key="2">
    <source>
        <dbReference type="EMBL" id="PXV70298.1"/>
    </source>
</evidence>
<dbReference type="CDD" id="cd16329">
    <property type="entry name" value="LolA_like"/>
    <property type="match status" value="1"/>
</dbReference>
<gene>
    <name evidence="2" type="ORF">C8D93_102150</name>
</gene>
<accession>A0A318EI83</accession>
<dbReference type="Gene3D" id="2.50.20.10">
    <property type="entry name" value="Lipoprotein localisation LolA/LolB/LppX"/>
    <property type="match status" value="1"/>
</dbReference>
<reference evidence="2 3" key="1">
    <citation type="submission" date="2018-04" db="EMBL/GenBank/DDBJ databases">
        <title>Genomic Encyclopedia of Type Strains, Phase IV (KMG-IV): sequencing the most valuable type-strain genomes for metagenomic binning, comparative biology and taxonomic classification.</title>
        <authorList>
            <person name="Goeker M."/>
        </authorList>
    </citation>
    <scope>NUCLEOTIDE SEQUENCE [LARGE SCALE GENOMIC DNA]</scope>
    <source>
        <strain evidence="2 3">DSM 104150</strain>
    </source>
</reference>